<dbReference type="PATRIC" id="fig|454.4.peg.3049"/>
<protein>
    <submittedName>
        <fullName evidence="9">Arsenite efflux membrane component-like protein</fullName>
    </submittedName>
</protein>
<dbReference type="Pfam" id="PF03600">
    <property type="entry name" value="CitMHS"/>
    <property type="match status" value="1"/>
</dbReference>
<proteinExistence type="predicted"/>
<keyword evidence="5 7" id="KW-1133">Transmembrane helix</keyword>
<evidence type="ECO:0000256" key="1">
    <source>
        <dbReference type="ARBA" id="ARBA00004651"/>
    </source>
</evidence>
<feature type="transmembrane region" description="Helical" evidence="7">
    <location>
        <begin position="177"/>
        <end position="201"/>
    </location>
</feature>
<feature type="transmembrane region" description="Helical" evidence="7">
    <location>
        <begin position="392"/>
        <end position="413"/>
    </location>
</feature>
<feature type="transmembrane region" description="Helical" evidence="7">
    <location>
        <begin position="355"/>
        <end position="380"/>
    </location>
</feature>
<dbReference type="RefSeq" id="WP_058503047.1">
    <property type="nucleotide sequence ID" value="NZ_CAAAJA010000036.1"/>
</dbReference>
<feature type="transmembrane region" description="Helical" evidence="7">
    <location>
        <begin position="252"/>
        <end position="271"/>
    </location>
</feature>
<dbReference type="Proteomes" id="UP000054761">
    <property type="component" value="Unassembled WGS sequence"/>
</dbReference>
<accession>A0A0W0V1K9</accession>
<evidence type="ECO:0000313" key="9">
    <source>
        <dbReference type="EMBL" id="KTD14003.1"/>
    </source>
</evidence>
<dbReference type="GO" id="GO:0005886">
    <property type="term" value="C:plasma membrane"/>
    <property type="evidence" value="ECO:0007669"/>
    <property type="project" value="UniProtKB-SubCell"/>
</dbReference>
<evidence type="ECO:0000256" key="2">
    <source>
        <dbReference type="ARBA" id="ARBA00022448"/>
    </source>
</evidence>
<dbReference type="PANTHER" id="PTHR43302:SF5">
    <property type="entry name" value="TRANSPORTER ARSB-RELATED"/>
    <property type="match status" value="1"/>
</dbReference>
<dbReference type="STRING" id="454.Lisr_2779"/>
<evidence type="ECO:0000256" key="4">
    <source>
        <dbReference type="ARBA" id="ARBA00022692"/>
    </source>
</evidence>
<evidence type="ECO:0000256" key="5">
    <source>
        <dbReference type="ARBA" id="ARBA00022989"/>
    </source>
</evidence>
<dbReference type="OrthoDB" id="9809303at2"/>
<evidence type="ECO:0000259" key="8">
    <source>
        <dbReference type="Pfam" id="PF03600"/>
    </source>
</evidence>
<dbReference type="GO" id="GO:0055085">
    <property type="term" value="P:transmembrane transport"/>
    <property type="evidence" value="ECO:0007669"/>
    <property type="project" value="InterPro"/>
</dbReference>
<evidence type="ECO:0000256" key="6">
    <source>
        <dbReference type="ARBA" id="ARBA00023136"/>
    </source>
</evidence>
<evidence type="ECO:0000256" key="3">
    <source>
        <dbReference type="ARBA" id="ARBA00022475"/>
    </source>
</evidence>
<feature type="transmembrane region" description="Helical" evidence="7">
    <location>
        <begin position="222"/>
        <end position="240"/>
    </location>
</feature>
<keyword evidence="6 7" id="KW-0472">Membrane</keyword>
<dbReference type="InterPro" id="IPR004680">
    <property type="entry name" value="Cit_transptr-like_dom"/>
</dbReference>
<organism evidence="9 10">
    <name type="scientific">Legionella israelensis</name>
    <dbReference type="NCBI Taxonomy" id="454"/>
    <lineage>
        <taxon>Bacteria</taxon>
        <taxon>Pseudomonadati</taxon>
        <taxon>Pseudomonadota</taxon>
        <taxon>Gammaproteobacteria</taxon>
        <taxon>Legionellales</taxon>
        <taxon>Legionellaceae</taxon>
        <taxon>Legionella</taxon>
    </lineage>
</organism>
<comment type="caution">
    <text evidence="9">The sequence shown here is derived from an EMBL/GenBank/DDBJ whole genome shotgun (WGS) entry which is preliminary data.</text>
</comment>
<reference evidence="9 10" key="1">
    <citation type="submission" date="2015-11" db="EMBL/GenBank/DDBJ databases">
        <title>Genomic analysis of 38 Legionella species identifies large and diverse effector repertoires.</title>
        <authorList>
            <person name="Burstein D."/>
            <person name="Amaro F."/>
            <person name="Zusman T."/>
            <person name="Lifshitz Z."/>
            <person name="Cohen O."/>
            <person name="Gilbert J.A."/>
            <person name="Pupko T."/>
            <person name="Shuman H.A."/>
            <person name="Segal G."/>
        </authorList>
    </citation>
    <scope>NUCLEOTIDE SEQUENCE [LARGE SCALE GENOMIC DNA]</scope>
    <source>
        <strain evidence="9 10">Bercovier 4</strain>
    </source>
</reference>
<feature type="transmembrane region" description="Helical" evidence="7">
    <location>
        <begin position="283"/>
        <end position="302"/>
    </location>
</feature>
<evidence type="ECO:0000256" key="7">
    <source>
        <dbReference type="SAM" id="Phobius"/>
    </source>
</evidence>
<dbReference type="PANTHER" id="PTHR43302">
    <property type="entry name" value="TRANSPORTER ARSB-RELATED"/>
    <property type="match status" value="1"/>
</dbReference>
<feature type="transmembrane region" description="Helical" evidence="7">
    <location>
        <begin position="137"/>
        <end position="157"/>
    </location>
</feature>
<evidence type="ECO:0000313" key="10">
    <source>
        <dbReference type="Proteomes" id="UP000054761"/>
    </source>
</evidence>
<feature type="transmembrane region" description="Helical" evidence="7">
    <location>
        <begin position="97"/>
        <end position="116"/>
    </location>
</feature>
<sequence length="415" mass="47134">MSVFDHPPLPIIVLFFVFLGISFRKIGSLHLPIWFIMTLAALLVLITGQIGLMQAIRAVNLDVIFYLLGVFIIGQALEESNYLEQKMLKLMQRFTNVKWILALLIVFSSFTSMLLMNDTIAIIATPAILLLHQRIKLPLIPLLLTLAFSITIGSIASPIGNPQNLLIAMEMTNPFMLFFQHLFIPTLICLLILYFYMWFCFRDMLNIEIRHVSLNTDIVVDRHLAFLAKLSLGIMLLLILSEITFSLSGYPIHLSFSMIALLAASPLILFSHKRFSLMRKIDWHTIVFFIALFVFMEAVWLSGYFQNVIQASHLQITAKSTIIWVSLLLSQLISNVPLVALYLPLLAKTSAQHYLLLAMASTIAGNMLILGAASNIIIIQNTEKRGKHAFNFWQFMCFGIPLTVINVIVYYLFLY</sequence>
<dbReference type="EMBL" id="LNYH01000151">
    <property type="protein sequence ID" value="KTD14003.1"/>
    <property type="molecule type" value="Genomic_DNA"/>
</dbReference>
<feature type="transmembrane region" description="Helical" evidence="7">
    <location>
        <begin position="33"/>
        <end position="52"/>
    </location>
</feature>
<gene>
    <name evidence="9" type="primary">lrsB</name>
    <name evidence="9" type="ORF">Lisr_2779</name>
</gene>
<keyword evidence="4 7" id="KW-0812">Transmembrane</keyword>
<dbReference type="AlphaFoldDB" id="A0A0W0V1K9"/>
<feature type="domain" description="Citrate transporter-like" evidence="8">
    <location>
        <begin position="25"/>
        <end position="351"/>
    </location>
</feature>
<comment type="subcellular location">
    <subcellularLocation>
        <location evidence="1">Cell membrane</location>
        <topology evidence="1">Multi-pass membrane protein</topology>
    </subcellularLocation>
</comment>
<feature type="transmembrane region" description="Helical" evidence="7">
    <location>
        <begin position="322"/>
        <end position="343"/>
    </location>
</feature>
<keyword evidence="2" id="KW-0813">Transport</keyword>
<name>A0A0W0V1K9_9GAMM</name>
<keyword evidence="3" id="KW-1003">Cell membrane</keyword>
<feature type="transmembrane region" description="Helical" evidence="7">
    <location>
        <begin position="59"/>
        <end position="77"/>
    </location>
</feature>
<keyword evidence="10" id="KW-1185">Reference proteome</keyword>